<dbReference type="PROSITE" id="PS00395">
    <property type="entry name" value="ALANINE_RACEMASE"/>
    <property type="match status" value="1"/>
</dbReference>
<reference evidence="8 9" key="1">
    <citation type="submission" date="2015-06" db="EMBL/GenBank/DDBJ databases">
        <title>A Comprehensive Approach to Explore the Metabolic and Phylogenetic Diversity of Bacterial Steroid Degradation in the Environment: Testosterone as an Example.</title>
        <authorList>
            <person name="Yang F.-C."/>
            <person name="Chen Y.-L."/>
            <person name="Yu C.-P."/>
            <person name="Tang S.-L."/>
            <person name="Wang P.-H."/>
            <person name="Ismail W."/>
            <person name="Wang C.-H."/>
            <person name="Yang C.-Y."/>
            <person name="Chiang Y.-R."/>
        </authorList>
    </citation>
    <scope>NUCLEOTIDE SEQUENCE [LARGE SCALE GENOMIC DNA]</scope>
    <source>
        <strain evidence="8 9">DSM 18526</strain>
    </source>
</reference>
<evidence type="ECO:0000259" key="7">
    <source>
        <dbReference type="SMART" id="SM01005"/>
    </source>
</evidence>
<comment type="pathway">
    <text evidence="4">Amino-acid biosynthesis; D-alanine biosynthesis; D-alanine from L-alanine: step 1/1.</text>
</comment>
<dbReference type="Gene3D" id="3.20.20.10">
    <property type="entry name" value="Alanine racemase"/>
    <property type="match status" value="1"/>
</dbReference>
<proteinExistence type="inferred from homology"/>
<dbReference type="EMBL" id="CP011971">
    <property type="protein sequence ID" value="AMN46392.1"/>
    <property type="molecule type" value="Genomic_DNA"/>
</dbReference>
<dbReference type="Proteomes" id="UP000070250">
    <property type="component" value="Chromosome"/>
</dbReference>
<dbReference type="GO" id="GO:0030170">
    <property type="term" value="F:pyridoxal phosphate binding"/>
    <property type="evidence" value="ECO:0007669"/>
    <property type="project" value="UniProtKB-UniRule"/>
</dbReference>
<keyword evidence="9" id="KW-1185">Reference proteome</keyword>
<dbReference type="Gene3D" id="2.40.37.10">
    <property type="entry name" value="Lyase, Ornithine Decarboxylase, Chain A, domain 1"/>
    <property type="match status" value="1"/>
</dbReference>
<comment type="function">
    <text evidence="4">Catalyzes the interconversion of L-alanine and D-alanine. May also act on other amino acids.</text>
</comment>
<feature type="modified residue" description="N6-(pyridoxal phosphate)lysine" evidence="4 5">
    <location>
        <position position="41"/>
    </location>
</feature>
<dbReference type="KEGG" id="sdf:ACG33_04580"/>
<dbReference type="InterPro" id="IPR001608">
    <property type="entry name" value="Ala_racemase_N"/>
</dbReference>
<dbReference type="RefSeq" id="WP_210399173.1">
    <property type="nucleotide sequence ID" value="NZ_CP011971.1"/>
</dbReference>
<comment type="cofactor">
    <cofactor evidence="1 4 5">
        <name>pyridoxal 5'-phosphate</name>
        <dbReference type="ChEBI" id="CHEBI:597326"/>
    </cofactor>
</comment>
<dbReference type="InterPro" id="IPR011079">
    <property type="entry name" value="Ala_racemase_C"/>
</dbReference>
<dbReference type="SUPFAM" id="SSF51419">
    <property type="entry name" value="PLP-binding barrel"/>
    <property type="match status" value="2"/>
</dbReference>
<protein>
    <recommendedName>
        <fullName evidence="4">Alanine racemase</fullName>
        <ecNumber evidence="4">5.1.1.1</ecNumber>
    </recommendedName>
</protein>
<evidence type="ECO:0000256" key="1">
    <source>
        <dbReference type="ARBA" id="ARBA00001933"/>
    </source>
</evidence>
<comment type="similarity">
    <text evidence="4">Belongs to the alanine racemase family.</text>
</comment>
<feature type="binding site" evidence="4 6">
    <location>
        <position position="368"/>
    </location>
    <ligand>
        <name>substrate</name>
    </ligand>
</feature>
<dbReference type="EC" id="5.1.1.1" evidence="4"/>
<dbReference type="GO" id="GO:0008784">
    <property type="term" value="F:alanine racemase activity"/>
    <property type="evidence" value="ECO:0007669"/>
    <property type="project" value="UniProtKB-UniRule"/>
</dbReference>
<dbReference type="NCBIfam" id="TIGR00492">
    <property type="entry name" value="alr"/>
    <property type="match status" value="1"/>
</dbReference>
<feature type="domain" description="Alanine racemase C-terminal" evidence="7">
    <location>
        <begin position="299"/>
        <end position="423"/>
    </location>
</feature>
<dbReference type="PRINTS" id="PR00992">
    <property type="entry name" value="ALARACEMASE"/>
</dbReference>
<dbReference type="InterPro" id="IPR009006">
    <property type="entry name" value="Ala_racemase/Decarboxylase_C"/>
</dbReference>
<organism evidence="8 9">
    <name type="scientific">Steroidobacter denitrificans</name>
    <dbReference type="NCBI Taxonomy" id="465721"/>
    <lineage>
        <taxon>Bacteria</taxon>
        <taxon>Pseudomonadati</taxon>
        <taxon>Pseudomonadota</taxon>
        <taxon>Gammaproteobacteria</taxon>
        <taxon>Steroidobacterales</taxon>
        <taxon>Steroidobacteraceae</taxon>
        <taxon>Steroidobacter</taxon>
    </lineage>
</organism>
<dbReference type="HAMAP" id="MF_01201">
    <property type="entry name" value="Ala_racemase"/>
    <property type="match status" value="1"/>
</dbReference>
<feature type="binding site" evidence="4 6">
    <location>
        <position position="176"/>
    </location>
    <ligand>
        <name>substrate</name>
    </ligand>
</feature>
<accession>A0A127F7G2</accession>
<comment type="catalytic activity">
    <reaction evidence="4">
        <text>L-alanine = D-alanine</text>
        <dbReference type="Rhea" id="RHEA:20249"/>
        <dbReference type="ChEBI" id="CHEBI:57416"/>
        <dbReference type="ChEBI" id="CHEBI:57972"/>
        <dbReference type="EC" id="5.1.1.1"/>
    </reaction>
</comment>
<dbReference type="STRING" id="465721.ACG33_04580"/>
<dbReference type="CDD" id="cd06827">
    <property type="entry name" value="PLPDE_III_AR_proteobact"/>
    <property type="match status" value="1"/>
</dbReference>
<dbReference type="GO" id="GO:0005829">
    <property type="term" value="C:cytosol"/>
    <property type="evidence" value="ECO:0007669"/>
    <property type="project" value="TreeGrafter"/>
</dbReference>
<gene>
    <name evidence="8" type="ORF">ACG33_04580</name>
</gene>
<evidence type="ECO:0000313" key="9">
    <source>
        <dbReference type="Proteomes" id="UP000070250"/>
    </source>
</evidence>
<feature type="active site" description="Proton acceptor; specific for L-alanine" evidence="4">
    <location>
        <position position="320"/>
    </location>
</feature>
<keyword evidence="3 4" id="KW-0413">Isomerase</keyword>
<dbReference type="InterPro" id="IPR000821">
    <property type="entry name" value="Ala_racemase"/>
</dbReference>
<dbReference type="InterPro" id="IPR020622">
    <property type="entry name" value="Ala_racemase_pyridoxalP-BS"/>
</dbReference>
<dbReference type="UniPathway" id="UPA00042">
    <property type="reaction ID" value="UER00497"/>
</dbReference>
<dbReference type="SMART" id="SM01005">
    <property type="entry name" value="Ala_racemase_C"/>
    <property type="match status" value="1"/>
</dbReference>
<dbReference type="InterPro" id="IPR029066">
    <property type="entry name" value="PLP-binding_barrel"/>
</dbReference>
<keyword evidence="2 4" id="KW-0663">Pyridoxal phosphate</keyword>
<dbReference type="Pfam" id="PF01168">
    <property type="entry name" value="Ala_racemase_N"/>
    <property type="match status" value="2"/>
</dbReference>
<evidence type="ECO:0000256" key="2">
    <source>
        <dbReference type="ARBA" id="ARBA00022898"/>
    </source>
</evidence>
<evidence type="ECO:0000256" key="4">
    <source>
        <dbReference type="HAMAP-Rule" id="MF_01201"/>
    </source>
</evidence>
<dbReference type="PATRIC" id="fig|465721.4.peg.981"/>
<sequence>MRRSADRSGFPAVTIDATALRDNLAVVRRLAPRSRIVAVVKANAYGHGLVPVARVFAGADPHGAGDEAGQGVGHEVDPGVGQGVDRSAGQGAGRGVTQDVTLGVARLEEALALREAGIAAPILLLEGVFSAAQLQCAARHRVEIVVHSGEQIHMLEQFTGAYRFTAWLKLDTGMNRLGFRVGELAAARTRLSGCAAVAGMRLMTHLACADEPDSALTRAQIETFGAVVDALGGDALGLDEPGAGAPGAGASRLERSIANSAGLIAWPQTRLEWVRPGLMLYGLSPLAGRSAATLGLRPAMTLSTRLIALHRLAAGETVGYGAIWRAPQPVSIGIAAIGYGDGYPRGMRNGAPVRVDGHEARIVGRVSMDMCAIDVTSVPGVHIGSAVTLWGEGLPAEQVAPHADTITYELVCRITERVKRQWQGI</sequence>
<evidence type="ECO:0000313" key="8">
    <source>
        <dbReference type="EMBL" id="AMN46392.1"/>
    </source>
</evidence>
<dbReference type="PANTHER" id="PTHR30511:SF0">
    <property type="entry name" value="ALANINE RACEMASE, CATABOLIC-RELATED"/>
    <property type="match status" value="1"/>
</dbReference>
<evidence type="ECO:0000256" key="6">
    <source>
        <dbReference type="PIRSR" id="PIRSR600821-52"/>
    </source>
</evidence>
<evidence type="ECO:0000256" key="3">
    <source>
        <dbReference type="ARBA" id="ARBA00023235"/>
    </source>
</evidence>
<evidence type="ECO:0000256" key="5">
    <source>
        <dbReference type="PIRSR" id="PIRSR600821-50"/>
    </source>
</evidence>
<dbReference type="GO" id="GO:0030632">
    <property type="term" value="P:D-alanine biosynthetic process"/>
    <property type="evidence" value="ECO:0007669"/>
    <property type="project" value="UniProtKB-UniRule"/>
</dbReference>
<dbReference type="SUPFAM" id="SSF50621">
    <property type="entry name" value="Alanine racemase C-terminal domain-like"/>
    <property type="match status" value="1"/>
</dbReference>
<dbReference type="PANTHER" id="PTHR30511">
    <property type="entry name" value="ALANINE RACEMASE"/>
    <property type="match status" value="1"/>
</dbReference>
<feature type="active site" description="Proton acceptor; specific for D-alanine" evidence="4">
    <location>
        <position position="41"/>
    </location>
</feature>
<name>A0A127F7G2_STEDE</name>
<dbReference type="Pfam" id="PF00842">
    <property type="entry name" value="Ala_racemase_C"/>
    <property type="match status" value="1"/>
</dbReference>
<dbReference type="AlphaFoldDB" id="A0A127F7G2"/>